<dbReference type="HAMAP" id="MF_01877">
    <property type="entry name" value="16SrRNA_methyltr_I"/>
    <property type="match status" value="1"/>
</dbReference>
<protein>
    <recommendedName>
        <fullName evidence="6">Ribosomal RNA small subunit methyltransferase I</fullName>
        <ecNumber evidence="6">2.1.1.198</ecNumber>
    </recommendedName>
    <alternativeName>
        <fullName evidence="6">16S rRNA 2'-O-ribose C1402 methyltransferase</fullName>
    </alternativeName>
    <alternativeName>
        <fullName evidence="6">rRNA (cytidine-2'-O-)-methyltransferase RsmI</fullName>
    </alternativeName>
</protein>
<evidence type="ECO:0000259" key="7">
    <source>
        <dbReference type="Pfam" id="PF00590"/>
    </source>
</evidence>
<dbReference type="FunFam" id="3.40.1010.10:FF:000002">
    <property type="entry name" value="Ribosomal RNA small subunit methyltransferase I"/>
    <property type="match status" value="1"/>
</dbReference>
<dbReference type="InterPro" id="IPR014776">
    <property type="entry name" value="4pyrrole_Mease_sub2"/>
</dbReference>
<dbReference type="AlphaFoldDB" id="A0A4Y7RTW5"/>
<dbReference type="EMBL" id="QFFZ01000008">
    <property type="protein sequence ID" value="TEB12220.1"/>
    <property type="molecule type" value="Genomic_DNA"/>
</dbReference>
<dbReference type="EC" id="2.1.1.198" evidence="6"/>
<dbReference type="InterPro" id="IPR014777">
    <property type="entry name" value="4pyrrole_Mease_sub1"/>
</dbReference>
<dbReference type="Gene3D" id="3.40.1010.10">
    <property type="entry name" value="Cobalt-precorrin-4 Transmethylase, Domain 1"/>
    <property type="match status" value="1"/>
</dbReference>
<evidence type="ECO:0000256" key="1">
    <source>
        <dbReference type="ARBA" id="ARBA00022490"/>
    </source>
</evidence>
<dbReference type="GO" id="GO:0070677">
    <property type="term" value="F:rRNA (cytosine-2'-O-)-methyltransferase activity"/>
    <property type="evidence" value="ECO:0007669"/>
    <property type="project" value="UniProtKB-UniRule"/>
</dbReference>
<dbReference type="Pfam" id="PF00590">
    <property type="entry name" value="TP_methylase"/>
    <property type="match status" value="1"/>
</dbReference>
<organism evidence="8 9">
    <name type="scientific">Pelotomaculum propionicicum</name>
    <dbReference type="NCBI Taxonomy" id="258475"/>
    <lineage>
        <taxon>Bacteria</taxon>
        <taxon>Bacillati</taxon>
        <taxon>Bacillota</taxon>
        <taxon>Clostridia</taxon>
        <taxon>Eubacteriales</taxon>
        <taxon>Desulfotomaculaceae</taxon>
        <taxon>Pelotomaculum</taxon>
    </lineage>
</organism>
<dbReference type="InterPro" id="IPR018063">
    <property type="entry name" value="SAM_MeTrfase_RsmI_CS"/>
</dbReference>
<dbReference type="PIRSF" id="PIRSF005917">
    <property type="entry name" value="MTase_YraL"/>
    <property type="match status" value="1"/>
</dbReference>
<proteinExistence type="inferred from homology"/>
<dbReference type="Gene3D" id="3.30.950.10">
    <property type="entry name" value="Methyltransferase, Cobalt-precorrin-4 Transmethylase, Domain 2"/>
    <property type="match status" value="1"/>
</dbReference>
<keyword evidence="5 6" id="KW-0949">S-adenosyl-L-methionine</keyword>
<dbReference type="FunFam" id="3.30.950.10:FF:000002">
    <property type="entry name" value="Ribosomal RNA small subunit methyltransferase I"/>
    <property type="match status" value="1"/>
</dbReference>
<comment type="caution">
    <text evidence="8">The sequence shown here is derived from an EMBL/GenBank/DDBJ whole genome shotgun (WGS) entry which is preliminary data.</text>
</comment>
<evidence type="ECO:0000256" key="3">
    <source>
        <dbReference type="ARBA" id="ARBA00022603"/>
    </source>
</evidence>
<evidence type="ECO:0000256" key="4">
    <source>
        <dbReference type="ARBA" id="ARBA00022679"/>
    </source>
</evidence>
<keyword evidence="1 6" id="KW-0963">Cytoplasm</keyword>
<dbReference type="InterPro" id="IPR035996">
    <property type="entry name" value="4pyrrol_Methylase_sf"/>
</dbReference>
<dbReference type="RefSeq" id="WP_134212986.1">
    <property type="nucleotide sequence ID" value="NZ_QFFZ01000008.1"/>
</dbReference>
<sequence>MTEAKNGVLYLCATPIGNLEDITLRALRVLREADLIAAEDTRHTRKLLSHYQIHTPLTSYHRHNRKKKGDYLLELLAGGKSIALVSDAGMPGVSDPGSELVSGAIEQGCDVIPVPGPSAGITALVISGLPTEQFVFTGFLPAAKKARREKLEELRRQRGTLIFYEAPHRLRETLEELIASLGNRRAAAARELTKRHEEVIRGFLTDMAEHFKSNEPRGEFTLVVAGATGEERNLEDEAICPGLSVPDHVFALEAAGMARKEAIREVAQLRGLPKREVYRAVLDERS</sequence>
<dbReference type="PROSITE" id="PS01296">
    <property type="entry name" value="RSMI"/>
    <property type="match status" value="1"/>
</dbReference>
<keyword evidence="3 6" id="KW-0489">Methyltransferase</keyword>
<accession>A0A4Y7RTW5</accession>
<dbReference type="OrthoDB" id="9809084at2"/>
<gene>
    <name evidence="6 8" type="primary">rsmI</name>
    <name evidence="8" type="ORF">Pmgp_01111</name>
</gene>
<dbReference type="SUPFAM" id="SSF53790">
    <property type="entry name" value="Tetrapyrrole methylase"/>
    <property type="match status" value="1"/>
</dbReference>
<reference evidence="8 9" key="1">
    <citation type="journal article" date="2018" name="Environ. Microbiol.">
        <title>Novel energy conservation strategies and behaviour of Pelotomaculum schinkii driving syntrophic propionate catabolism.</title>
        <authorList>
            <person name="Hidalgo-Ahumada C.A.P."/>
            <person name="Nobu M.K."/>
            <person name="Narihiro T."/>
            <person name="Tamaki H."/>
            <person name="Liu W.T."/>
            <person name="Kamagata Y."/>
            <person name="Stams A.J.M."/>
            <person name="Imachi H."/>
            <person name="Sousa D.Z."/>
        </authorList>
    </citation>
    <scope>NUCLEOTIDE SEQUENCE [LARGE SCALE GENOMIC DNA]</scope>
    <source>
        <strain evidence="8 9">MGP</strain>
    </source>
</reference>
<dbReference type="Proteomes" id="UP000297597">
    <property type="component" value="Unassembled WGS sequence"/>
</dbReference>
<evidence type="ECO:0000256" key="2">
    <source>
        <dbReference type="ARBA" id="ARBA00022552"/>
    </source>
</evidence>
<comment type="similarity">
    <text evidence="6">Belongs to the methyltransferase superfamily. RsmI family.</text>
</comment>
<dbReference type="NCBIfam" id="TIGR00096">
    <property type="entry name" value="16S rRNA (cytidine(1402)-2'-O)-methyltransferase"/>
    <property type="match status" value="1"/>
</dbReference>
<comment type="catalytic activity">
    <reaction evidence="6">
        <text>cytidine(1402) in 16S rRNA + S-adenosyl-L-methionine = 2'-O-methylcytidine(1402) in 16S rRNA + S-adenosyl-L-homocysteine + H(+)</text>
        <dbReference type="Rhea" id="RHEA:42924"/>
        <dbReference type="Rhea" id="RHEA-COMP:10285"/>
        <dbReference type="Rhea" id="RHEA-COMP:10286"/>
        <dbReference type="ChEBI" id="CHEBI:15378"/>
        <dbReference type="ChEBI" id="CHEBI:57856"/>
        <dbReference type="ChEBI" id="CHEBI:59789"/>
        <dbReference type="ChEBI" id="CHEBI:74495"/>
        <dbReference type="ChEBI" id="CHEBI:82748"/>
        <dbReference type="EC" id="2.1.1.198"/>
    </reaction>
</comment>
<dbReference type="CDD" id="cd11648">
    <property type="entry name" value="RsmI"/>
    <property type="match status" value="1"/>
</dbReference>
<evidence type="ECO:0000256" key="6">
    <source>
        <dbReference type="HAMAP-Rule" id="MF_01877"/>
    </source>
</evidence>
<name>A0A4Y7RTW5_9FIRM</name>
<dbReference type="GO" id="GO:0005737">
    <property type="term" value="C:cytoplasm"/>
    <property type="evidence" value="ECO:0007669"/>
    <property type="project" value="UniProtKB-SubCell"/>
</dbReference>
<dbReference type="InterPro" id="IPR000878">
    <property type="entry name" value="4pyrrol_Mease"/>
</dbReference>
<evidence type="ECO:0000313" key="8">
    <source>
        <dbReference type="EMBL" id="TEB12220.1"/>
    </source>
</evidence>
<comment type="function">
    <text evidence="6">Catalyzes the 2'-O-methylation of the ribose of cytidine 1402 (C1402) in 16S rRNA.</text>
</comment>
<dbReference type="PANTHER" id="PTHR46111">
    <property type="entry name" value="RIBOSOMAL RNA SMALL SUBUNIT METHYLTRANSFERASE I"/>
    <property type="match status" value="1"/>
</dbReference>
<comment type="subcellular location">
    <subcellularLocation>
        <location evidence="6">Cytoplasm</location>
    </subcellularLocation>
</comment>
<evidence type="ECO:0000256" key="5">
    <source>
        <dbReference type="ARBA" id="ARBA00022691"/>
    </source>
</evidence>
<feature type="domain" description="Tetrapyrrole methylase" evidence="7">
    <location>
        <begin position="9"/>
        <end position="207"/>
    </location>
</feature>
<keyword evidence="9" id="KW-1185">Reference proteome</keyword>
<keyword evidence="2 6" id="KW-0698">rRNA processing</keyword>
<dbReference type="InterPro" id="IPR008189">
    <property type="entry name" value="rRNA_ssu_MeTfrase_I"/>
</dbReference>
<keyword evidence="4 6" id="KW-0808">Transferase</keyword>
<evidence type="ECO:0000313" key="9">
    <source>
        <dbReference type="Proteomes" id="UP000297597"/>
    </source>
</evidence>
<dbReference type="PANTHER" id="PTHR46111:SF1">
    <property type="entry name" value="RIBOSOMAL RNA SMALL SUBUNIT METHYLTRANSFERASE I"/>
    <property type="match status" value="1"/>
</dbReference>